<dbReference type="PROSITE" id="PS01124">
    <property type="entry name" value="HTH_ARAC_FAMILY_2"/>
    <property type="match status" value="1"/>
</dbReference>
<evidence type="ECO:0000313" key="6">
    <source>
        <dbReference type="Proteomes" id="UP001226867"/>
    </source>
</evidence>
<evidence type="ECO:0000256" key="2">
    <source>
        <dbReference type="ARBA" id="ARBA00023125"/>
    </source>
</evidence>
<gene>
    <name evidence="5" type="ORF">J2W36_003715</name>
</gene>
<feature type="domain" description="HTH araC/xylS-type" evidence="4">
    <location>
        <begin position="231"/>
        <end position="334"/>
    </location>
</feature>
<evidence type="ECO:0000313" key="5">
    <source>
        <dbReference type="EMBL" id="MDP9901448.1"/>
    </source>
</evidence>
<dbReference type="SMART" id="SM00342">
    <property type="entry name" value="HTH_ARAC"/>
    <property type="match status" value="1"/>
</dbReference>
<dbReference type="RefSeq" id="WP_307691220.1">
    <property type="nucleotide sequence ID" value="NZ_JAUSRO010000012.1"/>
</dbReference>
<evidence type="ECO:0000259" key="4">
    <source>
        <dbReference type="PROSITE" id="PS01124"/>
    </source>
</evidence>
<dbReference type="SUPFAM" id="SSF46689">
    <property type="entry name" value="Homeodomain-like"/>
    <property type="match status" value="1"/>
</dbReference>
<proteinExistence type="predicted"/>
<evidence type="ECO:0000256" key="3">
    <source>
        <dbReference type="ARBA" id="ARBA00023163"/>
    </source>
</evidence>
<keyword evidence="2" id="KW-0238">DNA-binding</keyword>
<organism evidence="5 6">
    <name type="scientific">Variovorax ginsengisoli</name>
    <dbReference type="NCBI Taxonomy" id="363844"/>
    <lineage>
        <taxon>Bacteria</taxon>
        <taxon>Pseudomonadati</taxon>
        <taxon>Pseudomonadota</taxon>
        <taxon>Betaproteobacteria</taxon>
        <taxon>Burkholderiales</taxon>
        <taxon>Comamonadaceae</taxon>
        <taxon>Variovorax</taxon>
    </lineage>
</organism>
<keyword evidence="1" id="KW-0805">Transcription regulation</keyword>
<dbReference type="InterPro" id="IPR009057">
    <property type="entry name" value="Homeodomain-like_sf"/>
</dbReference>
<dbReference type="InterPro" id="IPR035418">
    <property type="entry name" value="AraC-bd_2"/>
</dbReference>
<evidence type="ECO:0000256" key="1">
    <source>
        <dbReference type="ARBA" id="ARBA00023015"/>
    </source>
</evidence>
<dbReference type="Pfam" id="PF14525">
    <property type="entry name" value="AraC_binding_2"/>
    <property type="match status" value="1"/>
</dbReference>
<protein>
    <submittedName>
        <fullName evidence="5">AraC-like DNA-binding protein</fullName>
    </submittedName>
</protein>
<dbReference type="Gene3D" id="1.10.10.60">
    <property type="entry name" value="Homeodomain-like"/>
    <property type="match status" value="1"/>
</dbReference>
<keyword evidence="6" id="KW-1185">Reference proteome</keyword>
<keyword evidence="3" id="KW-0804">Transcription</keyword>
<accession>A0ABT9SAT2</accession>
<dbReference type="PANTHER" id="PTHR46796">
    <property type="entry name" value="HTH-TYPE TRANSCRIPTIONAL ACTIVATOR RHAS-RELATED"/>
    <property type="match status" value="1"/>
</dbReference>
<dbReference type="Pfam" id="PF12833">
    <property type="entry name" value="HTH_18"/>
    <property type="match status" value="1"/>
</dbReference>
<dbReference type="InterPro" id="IPR050204">
    <property type="entry name" value="AraC_XylS_family_regulators"/>
</dbReference>
<comment type="caution">
    <text evidence="5">The sequence shown here is derived from an EMBL/GenBank/DDBJ whole genome shotgun (WGS) entry which is preliminary data.</text>
</comment>
<dbReference type="EMBL" id="JAUSRO010000012">
    <property type="protein sequence ID" value="MDP9901448.1"/>
    <property type="molecule type" value="Genomic_DNA"/>
</dbReference>
<dbReference type="InterPro" id="IPR018060">
    <property type="entry name" value="HTH_AraC"/>
</dbReference>
<dbReference type="Proteomes" id="UP001226867">
    <property type="component" value="Unassembled WGS sequence"/>
</dbReference>
<sequence>MDIALRRPAALPLAPYRLFDSQDLEETRDFVSRVFCPHELATTRPRQRLDACHHSALLHRDASLNYVQYGPGVDIHPGCLRDFFLLQIPLRGGADVRCGPQHMQADPRTASLASPTEPLGMRWHDDSPHLILKLSRTAMQQQLEQLAQRPASRPLVFDLAVPLDTPALVPVHSFIRCLRDSLDTGHAFAGSPLAMQAEGYLMASLLLCLPHNHADMLHDGPRRDVVPRTVRRAKAWLTDRLDLPVTLAELCAHVGVSARALQTAFRAHCGESPMEFLRHARLERVRSELRAAACQGEPLQVASLAARYGFMHAGRFSTDYRRRFGESPSQTLRGQPPKMGR</sequence>
<name>A0ABT9SAT2_9BURK</name>
<reference evidence="5 6" key="1">
    <citation type="submission" date="2023-07" db="EMBL/GenBank/DDBJ databases">
        <title>Sorghum-associated microbial communities from plants grown in Nebraska, USA.</title>
        <authorList>
            <person name="Schachtman D."/>
        </authorList>
    </citation>
    <scope>NUCLEOTIDE SEQUENCE [LARGE SCALE GENOMIC DNA]</scope>
    <source>
        <strain evidence="5 6">DS1607</strain>
    </source>
</reference>